<dbReference type="SUPFAM" id="SSF51735">
    <property type="entry name" value="NAD(P)-binding Rossmann-fold domains"/>
    <property type="match status" value="1"/>
</dbReference>
<dbReference type="Gene3D" id="3.40.50.720">
    <property type="entry name" value="NAD(P)-binding Rossmann-like Domain"/>
    <property type="match status" value="2"/>
</dbReference>
<sequence>MKIVVLDGFALNPGDLSWDALMPLGDVTVYERTHKDEVLEHAKDADILFTNKTLLRESQIEALPNLKYIGVLATGYNIVDVDYAKTKGIVVTNIPTYGTKSVAQFVFAHLLEICHHVAEHSESVRRGKWNRNEDFCYWNHPLIELDGKVMGIIGTGRIGLETAKIASAFGMKVIAYTPRPKTELEGDLFKYVSLDVLLSQSDVISLHCPLNDETRGMLDENAFKKMKEGVIIINTSRGPLIDENALLNALNSGKVYAAGLDVLAKEPPKDHNPLFELNNCNITPHIAWAPRAARERLLNSAIENLKSFLDGIPLNQVNL</sequence>
<comment type="caution">
    <text evidence="7">The sequence shown here is derived from an EMBL/GenBank/DDBJ whole genome shotgun (WGS) entry which is preliminary data.</text>
</comment>
<protein>
    <submittedName>
        <fullName evidence="7">D-2-hydroxyacid dehydrogenase</fullName>
    </submittedName>
</protein>
<evidence type="ECO:0000313" key="8">
    <source>
        <dbReference type="Proteomes" id="UP001158045"/>
    </source>
</evidence>
<evidence type="ECO:0000256" key="1">
    <source>
        <dbReference type="ARBA" id="ARBA00005854"/>
    </source>
</evidence>
<evidence type="ECO:0000313" key="7">
    <source>
        <dbReference type="EMBL" id="MDH8677734.1"/>
    </source>
</evidence>
<proteinExistence type="inferred from homology"/>
<dbReference type="InterPro" id="IPR006139">
    <property type="entry name" value="D-isomer_2_OHA_DH_cat_dom"/>
</dbReference>
<dbReference type="PROSITE" id="PS00670">
    <property type="entry name" value="D_2_HYDROXYACID_DH_2"/>
    <property type="match status" value="1"/>
</dbReference>
<evidence type="ECO:0000259" key="5">
    <source>
        <dbReference type="Pfam" id="PF00389"/>
    </source>
</evidence>
<dbReference type="PANTHER" id="PTHR43761:SF1">
    <property type="entry name" value="D-ISOMER SPECIFIC 2-HYDROXYACID DEHYDROGENASE CATALYTIC DOMAIN-CONTAINING PROTEIN-RELATED"/>
    <property type="match status" value="1"/>
</dbReference>
<dbReference type="EMBL" id="JARYZI010000003">
    <property type="protein sequence ID" value="MDH8677734.1"/>
    <property type="molecule type" value="Genomic_DNA"/>
</dbReference>
<dbReference type="Pfam" id="PF02826">
    <property type="entry name" value="2-Hacid_dh_C"/>
    <property type="match status" value="1"/>
</dbReference>
<evidence type="ECO:0000256" key="2">
    <source>
        <dbReference type="ARBA" id="ARBA00023002"/>
    </source>
</evidence>
<evidence type="ECO:0000256" key="3">
    <source>
        <dbReference type="ARBA" id="ARBA00023027"/>
    </source>
</evidence>
<dbReference type="Pfam" id="PF00389">
    <property type="entry name" value="2-Hacid_dh"/>
    <property type="match status" value="1"/>
</dbReference>
<comment type="similarity">
    <text evidence="1 4">Belongs to the D-isomer specific 2-hydroxyacid dehydrogenase family.</text>
</comment>
<dbReference type="InterPro" id="IPR050418">
    <property type="entry name" value="D-iso_2-hydroxyacid_DH_PdxB"/>
</dbReference>
<name>A0ABT6NBD5_9FIRM</name>
<dbReference type="CDD" id="cd12162">
    <property type="entry name" value="2-Hacid_dh_4"/>
    <property type="match status" value="1"/>
</dbReference>
<dbReference type="RefSeq" id="WP_281093555.1">
    <property type="nucleotide sequence ID" value="NZ_JARYZI010000003.1"/>
</dbReference>
<dbReference type="Proteomes" id="UP001158045">
    <property type="component" value="Unassembled WGS sequence"/>
</dbReference>
<gene>
    <name evidence="7" type="ORF">QE109_06225</name>
</gene>
<evidence type="ECO:0000259" key="6">
    <source>
        <dbReference type="Pfam" id="PF02826"/>
    </source>
</evidence>
<keyword evidence="2 4" id="KW-0560">Oxidoreductase</keyword>
<feature type="domain" description="D-isomer specific 2-hydroxyacid dehydrogenase NAD-binding" evidence="6">
    <location>
        <begin position="107"/>
        <end position="287"/>
    </location>
</feature>
<dbReference type="PANTHER" id="PTHR43761">
    <property type="entry name" value="D-ISOMER SPECIFIC 2-HYDROXYACID DEHYDROGENASE FAMILY PROTEIN (AFU_ORTHOLOGUE AFUA_1G13630)"/>
    <property type="match status" value="1"/>
</dbReference>
<dbReference type="InterPro" id="IPR029753">
    <property type="entry name" value="D-isomer_DH_CS"/>
</dbReference>
<keyword evidence="3" id="KW-0520">NAD</keyword>
<dbReference type="InterPro" id="IPR036291">
    <property type="entry name" value="NAD(P)-bd_dom_sf"/>
</dbReference>
<feature type="domain" description="D-isomer specific 2-hydroxyacid dehydrogenase catalytic" evidence="5">
    <location>
        <begin position="26"/>
        <end position="318"/>
    </location>
</feature>
<keyword evidence="8" id="KW-1185">Reference proteome</keyword>
<accession>A0ABT6NBD5</accession>
<dbReference type="SUPFAM" id="SSF52283">
    <property type="entry name" value="Formate/glycerate dehydrogenase catalytic domain-like"/>
    <property type="match status" value="1"/>
</dbReference>
<dbReference type="InterPro" id="IPR006140">
    <property type="entry name" value="D-isomer_DH_NAD-bd"/>
</dbReference>
<evidence type="ECO:0000256" key="4">
    <source>
        <dbReference type="RuleBase" id="RU003719"/>
    </source>
</evidence>
<reference evidence="7 8" key="1">
    <citation type="submission" date="2023-04" db="EMBL/GenBank/DDBJ databases">
        <title>Fusibacter bizertensis strain WBS, isolated from littoral bottom sediments of the Arctic seas - biochemical and genomic analysis.</title>
        <authorList>
            <person name="Brioukhanov A.L."/>
        </authorList>
    </citation>
    <scope>NUCLEOTIDE SEQUENCE [LARGE SCALE GENOMIC DNA]</scope>
    <source>
        <strain evidence="7 8">WBS</strain>
    </source>
</reference>
<dbReference type="InterPro" id="IPR029752">
    <property type="entry name" value="D-isomer_DH_CS1"/>
</dbReference>
<dbReference type="PROSITE" id="PS00065">
    <property type="entry name" value="D_2_HYDROXYACID_DH_1"/>
    <property type="match status" value="1"/>
</dbReference>
<dbReference type="PROSITE" id="PS00671">
    <property type="entry name" value="D_2_HYDROXYACID_DH_3"/>
    <property type="match status" value="1"/>
</dbReference>
<organism evidence="7 8">
    <name type="scientific">Fusibacter bizertensis</name>
    <dbReference type="NCBI Taxonomy" id="1488331"/>
    <lineage>
        <taxon>Bacteria</taxon>
        <taxon>Bacillati</taxon>
        <taxon>Bacillota</taxon>
        <taxon>Clostridia</taxon>
        <taxon>Eubacteriales</taxon>
        <taxon>Eubacteriales Family XII. Incertae Sedis</taxon>
        <taxon>Fusibacter</taxon>
    </lineage>
</organism>